<dbReference type="PROSITE" id="PS51165">
    <property type="entry name" value="THUMP"/>
    <property type="match status" value="1"/>
</dbReference>
<dbReference type="OrthoDB" id="9809404at2"/>
<dbReference type="STRING" id="518766.Rmar_1371"/>
<dbReference type="EMBL" id="CP001807">
    <property type="protein sequence ID" value="ACY48260.1"/>
    <property type="molecule type" value="Genomic_DNA"/>
</dbReference>
<organism evidence="4 5">
    <name type="scientific">Rhodothermus marinus (strain ATCC 43812 / DSM 4252 / R-10)</name>
    <name type="common">Rhodothermus obamensis</name>
    <dbReference type="NCBI Taxonomy" id="518766"/>
    <lineage>
        <taxon>Bacteria</taxon>
        <taxon>Pseudomonadati</taxon>
        <taxon>Rhodothermota</taxon>
        <taxon>Rhodothermia</taxon>
        <taxon>Rhodothermales</taxon>
        <taxon>Rhodothermaceae</taxon>
        <taxon>Rhodothermus</taxon>
    </lineage>
</organism>
<dbReference type="AlphaFoldDB" id="D0MIF2"/>
<dbReference type="SMART" id="SM00981">
    <property type="entry name" value="THUMP"/>
    <property type="match status" value="1"/>
</dbReference>
<reference evidence="4 5" key="1">
    <citation type="journal article" date="2009" name="Stand. Genomic Sci.">
        <title>Complete genome sequence of Rhodothermus marinus type strain (R-10).</title>
        <authorList>
            <person name="Nolan M."/>
            <person name="Tindall B.J."/>
            <person name="Pomrenke H."/>
            <person name="Lapidus A."/>
            <person name="Copeland A."/>
            <person name="Glavina Del Rio T."/>
            <person name="Lucas S."/>
            <person name="Chen F."/>
            <person name="Tice H."/>
            <person name="Cheng J.F."/>
            <person name="Saunders E."/>
            <person name="Han C."/>
            <person name="Bruce D."/>
            <person name="Goodwin L."/>
            <person name="Chain P."/>
            <person name="Pitluck S."/>
            <person name="Ovchinikova G."/>
            <person name="Pati A."/>
            <person name="Ivanova N."/>
            <person name="Mavromatis K."/>
            <person name="Chen A."/>
            <person name="Palaniappan K."/>
            <person name="Land M."/>
            <person name="Hauser L."/>
            <person name="Chang Y.J."/>
            <person name="Jeffries C.D."/>
            <person name="Brettin T."/>
            <person name="Goker M."/>
            <person name="Bristow J."/>
            <person name="Eisen J.A."/>
            <person name="Markowitz V."/>
            <person name="Hugenholtz P."/>
            <person name="Kyrpides N.C."/>
            <person name="Klenk H.P."/>
            <person name="Detter J.C."/>
        </authorList>
    </citation>
    <scope>NUCLEOTIDE SEQUENCE [LARGE SCALE GENOMIC DNA]</scope>
    <source>
        <strain evidence="5">ATCC 43812 / DSM 4252 / R-10</strain>
    </source>
</reference>
<keyword evidence="5" id="KW-1185">Reference proteome</keyword>
<dbReference type="CDD" id="cd11715">
    <property type="entry name" value="THUMP_AdoMetMT"/>
    <property type="match status" value="1"/>
</dbReference>
<dbReference type="HOGENOM" id="CLU_032119_0_0_10"/>
<keyword evidence="1 4" id="KW-0808">Transferase</keyword>
<dbReference type="Proteomes" id="UP000002221">
    <property type="component" value="Chromosome"/>
</dbReference>
<dbReference type="InterPro" id="IPR029063">
    <property type="entry name" value="SAM-dependent_MTases_sf"/>
</dbReference>
<dbReference type="KEGG" id="rmr:Rmar_1371"/>
<evidence type="ECO:0000313" key="4">
    <source>
        <dbReference type="EMBL" id="ACY48260.1"/>
    </source>
</evidence>
<dbReference type="RefSeq" id="WP_012843871.1">
    <property type="nucleotide sequence ID" value="NC_013501.1"/>
</dbReference>
<dbReference type="GO" id="GO:0003723">
    <property type="term" value="F:RNA binding"/>
    <property type="evidence" value="ECO:0007669"/>
    <property type="project" value="UniProtKB-UniRule"/>
</dbReference>
<gene>
    <name evidence="4" type="ordered locus">Rmar_1371</name>
</gene>
<dbReference type="SUPFAM" id="SSF143437">
    <property type="entry name" value="THUMP domain-like"/>
    <property type="match status" value="1"/>
</dbReference>
<sequence>MAEPTLPLPPAFPAPDPWIPEPLANPPVVSCAAGFEPVVAEELRELGHTACYLKPAKLVLPEAGPDASLPLNFFGRTLHRVYLLLGLGRAPTLQDVRALAQTVPFHAYLHPEQRFAVRAQRHGSHDFTSMDVAREVGSAVVERVQAHTGRRIRADLDTPDVEIMAELSDDQLLLLLNTSGPPLHRRHHRAFQHFAPLLPTLAAALLRLSSFPNNVDLLIDPMAGGGTIPIEAALLARNVAPGLLLPEGQLALFRLSFLDHTAWRRLRHRAERQVRPRSPVPILAADRYARNVRGMKANLEAMGVAADVTVCAGRAERMAYLERQPTGRRSIVTNPPYGLRLGDPRRIDRLYHDFARACARHGIAEVVALTPRRDSWLEAFTQAGYRPALVQPVRYGRLEAFALRVEPS</sequence>
<feature type="domain" description="THUMP" evidence="3">
    <location>
        <begin position="66"/>
        <end position="178"/>
    </location>
</feature>
<dbReference type="InterPro" id="IPR000241">
    <property type="entry name" value="RlmKL-like_Mtase"/>
</dbReference>
<dbReference type="PANTHER" id="PTHR47313">
    <property type="entry name" value="RIBOSOMAL RNA LARGE SUBUNIT METHYLTRANSFERASE K/L"/>
    <property type="match status" value="1"/>
</dbReference>
<dbReference type="GO" id="GO:0070043">
    <property type="term" value="F:rRNA (guanine-N7-)-methyltransferase activity"/>
    <property type="evidence" value="ECO:0007669"/>
    <property type="project" value="TreeGrafter"/>
</dbReference>
<evidence type="ECO:0000313" key="5">
    <source>
        <dbReference type="Proteomes" id="UP000002221"/>
    </source>
</evidence>
<dbReference type="InterPro" id="IPR004114">
    <property type="entry name" value="THUMP_dom"/>
</dbReference>
<dbReference type="PROSITE" id="PS00092">
    <property type="entry name" value="N6_MTASE"/>
    <property type="match status" value="1"/>
</dbReference>
<evidence type="ECO:0000259" key="3">
    <source>
        <dbReference type="PROSITE" id="PS51165"/>
    </source>
</evidence>
<dbReference type="InterPro" id="IPR002052">
    <property type="entry name" value="DNA_methylase_N6_adenine_CS"/>
</dbReference>
<protein>
    <submittedName>
        <fullName evidence="4">Putative RNA methylase</fullName>
    </submittedName>
</protein>
<dbReference type="Gene3D" id="3.40.50.150">
    <property type="entry name" value="Vaccinia Virus protein VP39"/>
    <property type="match status" value="1"/>
</dbReference>
<dbReference type="GO" id="GO:0008990">
    <property type="term" value="F:rRNA (guanine-N2-)-methyltransferase activity"/>
    <property type="evidence" value="ECO:0007669"/>
    <property type="project" value="TreeGrafter"/>
</dbReference>
<dbReference type="PANTHER" id="PTHR47313:SF1">
    <property type="entry name" value="RIBOSOMAL RNA LARGE SUBUNIT METHYLTRANSFERASE K_L"/>
    <property type="match status" value="1"/>
</dbReference>
<dbReference type="SUPFAM" id="SSF53335">
    <property type="entry name" value="S-adenosyl-L-methionine-dependent methyltransferases"/>
    <property type="match status" value="1"/>
</dbReference>
<dbReference type="Pfam" id="PF02926">
    <property type="entry name" value="THUMP"/>
    <property type="match status" value="1"/>
</dbReference>
<keyword evidence="1 4" id="KW-0489">Methyltransferase</keyword>
<accession>D0MIF2</accession>
<evidence type="ECO:0000256" key="1">
    <source>
        <dbReference type="ARBA" id="ARBA00022603"/>
    </source>
</evidence>
<dbReference type="Pfam" id="PF01170">
    <property type="entry name" value="UPF0020"/>
    <property type="match status" value="1"/>
</dbReference>
<proteinExistence type="predicted"/>
<evidence type="ECO:0000256" key="2">
    <source>
        <dbReference type="PROSITE-ProRule" id="PRU00529"/>
    </source>
</evidence>
<dbReference type="eggNOG" id="COG0116">
    <property type="taxonomic scope" value="Bacteria"/>
</dbReference>
<name>D0MIF2_RHOM4</name>
<keyword evidence="2" id="KW-0694">RNA-binding</keyword>
<dbReference type="Gene3D" id="3.30.2130.30">
    <property type="match status" value="1"/>
</dbReference>